<dbReference type="STRING" id="1219058.AOA14_07500"/>
<keyword evidence="6 8" id="KW-1133">Transmembrane helix</keyword>
<evidence type="ECO:0000256" key="8">
    <source>
        <dbReference type="SAM" id="Phobius"/>
    </source>
</evidence>
<evidence type="ECO:0000256" key="2">
    <source>
        <dbReference type="ARBA" id="ARBA00004141"/>
    </source>
</evidence>
<reference evidence="10 11" key="2">
    <citation type="journal article" date="2016" name="Genome Announc.">
        <title>Complete Genome Sequence of Sphingopyxis terrae Strain 203-1 (NBRC 111660), a Polyethylene Glycol Degrader.</title>
        <authorList>
            <person name="Ohtsubo Y."/>
            <person name="Nonoyama S."/>
            <person name="Nagata Y."/>
            <person name="Numata M."/>
            <person name="Tsuchikane K."/>
            <person name="Hosoyama A."/>
            <person name="Yamazoe A."/>
            <person name="Tsuda M."/>
            <person name="Fujita N."/>
            <person name="Kawai F."/>
        </authorList>
    </citation>
    <scope>NUCLEOTIDE SEQUENCE [LARGE SCALE GENOMIC DNA]</scope>
    <source>
        <strain evidence="10 11">203-1</strain>
    </source>
</reference>
<comment type="similarity">
    <text evidence="3">Belongs to the major facilitator superfamily. TCR/Tet family.</text>
</comment>
<evidence type="ECO:0000313" key="10">
    <source>
        <dbReference type="EMBL" id="AMU94450.1"/>
    </source>
</evidence>
<feature type="transmembrane region" description="Helical" evidence="8">
    <location>
        <begin position="217"/>
        <end position="239"/>
    </location>
</feature>
<feature type="transmembrane region" description="Helical" evidence="8">
    <location>
        <begin position="372"/>
        <end position="393"/>
    </location>
</feature>
<comment type="subcellular location">
    <subcellularLocation>
        <location evidence="2">Membrane</location>
        <topology evidence="2">Multi-pass membrane protein</topology>
    </subcellularLocation>
</comment>
<dbReference type="GO" id="GO:0022857">
    <property type="term" value="F:transmembrane transporter activity"/>
    <property type="evidence" value="ECO:0007669"/>
    <property type="project" value="InterPro"/>
</dbReference>
<dbReference type="PRINTS" id="PR01035">
    <property type="entry name" value="TCRTETA"/>
</dbReference>
<comment type="function">
    <text evidence="1">Resistance to tetracycline by an active tetracycline efflux. This is an energy-dependent process that decreases the accumulation of the antibiotic in whole cells. This protein functions as a metal-tetracycline/H(+) antiporter.</text>
</comment>
<evidence type="ECO:0000256" key="5">
    <source>
        <dbReference type="ARBA" id="ARBA00022692"/>
    </source>
</evidence>
<dbReference type="InterPro" id="IPR011701">
    <property type="entry name" value="MFS"/>
</dbReference>
<dbReference type="EMBL" id="CP013342">
    <property type="protein sequence ID" value="AMU94450.1"/>
    <property type="molecule type" value="Genomic_DNA"/>
</dbReference>
<dbReference type="PROSITE" id="PS00216">
    <property type="entry name" value="SUGAR_TRANSPORT_1"/>
    <property type="match status" value="1"/>
</dbReference>
<sequence length="417" mass="43528">MTAKRTIPFIVATIFIDAIGFGIIMPVLPQLVMEVGRIDLAHAIEVGAWIGLVMAVATFLASPVLGNLSDRFGRRRVLLLSLAGLAADYALLTIVDTLPWLFVARALSGIFGGSYAAAMAAIADVTRPQERARNFGFVGAAFGVGFVVGPAIGGFLGELSPRAPFVAAALLAAANMIYGAFIFPETLAPDKRRGFDWRRANPLGAVRAMRALPGMSGAAAVLLLWQIASLVYPMTWSFYCIAQLGWTPGMIGASLAAVGVAIALGQSFVVGPMVARFGERDAATIGIAVAVAVFVGYAFVTTTWGAFLLIVPIMFQAPVQPSLSAILSRRADAGAQGEVQGISAMAMGLGQIVAPLLLTGTMAWFTGANAPVHFPGAAFLVAALFGLFAIAMLRRLPRATRTSDADAADQMPPSVTV</sequence>
<dbReference type="SUPFAM" id="SSF103473">
    <property type="entry name" value="MFS general substrate transporter"/>
    <property type="match status" value="1"/>
</dbReference>
<dbReference type="PANTHER" id="PTHR23504:SF15">
    <property type="entry name" value="MAJOR FACILITATOR SUPERFAMILY (MFS) PROFILE DOMAIN-CONTAINING PROTEIN"/>
    <property type="match status" value="1"/>
</dbReference>
<evidence type="ECO:0000256" key="7">
    <source>
        <dbReference type="ARBA" id="ARBA00023136"/>
    </source>
</evidence>
<keyword evidence="7 8" id="KW-0472">Membrane</keyword>
<dbReference type="RefSeq" id="WP_082819856.1">
    <property type="nucleotide sequence ID" value="NZ_CP013342.1"/>
</dbReference>
<evidence type="ECO:0000313" key="11">
    <source>
        <dbReference type="Proteomes" id="UP000076234"/>
    </source>
</evidence>
<feature type="transmembrane region" description="Helical" evidence="8">
    <location>
        <begin position="48"/>
        <end position="65"/>
    </location>
</feature>
<evidence type="ECO:0000256" key="1">
    <source>
        <dbReference type="ARBA" id="ARBA00003279"/>
    </source>
</evidence>
<dbReference type="PANTHER" id="PTHR23504">
    <property type="entry name" value="MAJOR FACILITATOR SUPERFAMILY DOMAIN-CONTAINING PROTEIN 10"/>
    <property type="match status" value="1"/>
</dbReference>
<gene>
    <name evidence="10" type="ORF">AOA14_07500</name>
</gene>
<keyword evidence="5 8" id="KW-0812">Transmembrane</keyword>
<dbReference type="Gene3D" id="1.20.1250.20">
    <property type="entry name" value="MFS general substrate transporter like domains"/>
    <property type="match status" value="1"/>
</dbReference>
<evidence type="ECO:0000256" key="3">
    <source>
        <dbReference type="ARBA" id="ARBA00007520"/>
    </source>
</evidence>
<keyword evidence="4" id="KW-0813">Transport</keyword>
<feature type="transmembrane region" description="Helical" evidence="8">
    <location>
        <begin position="135"/>
        <end position="157"/>
    </location>
</feature>
<evidence type="ECO:0000256" key="4">
    <source>
        <dbReference type="ARBA" id="ARBA00022448"/>
    </source>
</evidence>
<feature type="transmembrane region" description="Helical" evidence="8">
    <location>
        <begin position="282"/>
        <end position="300"/>
    </location>
</feature>
<proteinExistence type="inferred from homology"/>
<dbReference type="KEGG" id="ster:AOA14_07500"/>
<evidence type="ECO:0000259" key="9">
    <source>
        <dbReference type="PROSITE" id="PS50850"/>
    </source>
</evidence>
<dbReference type="PROSITE" id="PS50850">
    <property type="entry name" value="MFS"/>
    <property type="match status" value="1"/>
</dbReference>
<dbReference type="GO" id="GO:0016020">
    <property type="term" value="C:membrane"/>
    <property type="evidence" value="ECO:0007669"/>
    <property type="project" value="UniProtKB-SubCell"/>
</dbReference>
<feature type="domain" description="Major facilitator superfamily (MFS) profile" evidence="9">
    <location>
        <begin position="6"/>
        <end position="401"/>
    </location>
</feature>
<feature type="transmembrane region" description="Helical" evidence="8">
    <location>
        <begin position="101"/>
        <end position="123"/>
    </location>
</feature>
<dbReference type="InterPro" id="IPR036259">
    <property type="entry name" value="MFS_trans_sf"/>
</dbReference>
<dbReference type="InterPro" id="IPR001958">
    <property type="entry name" value="Tet-R_TetA/multi-R_MdtG-like"/>
</dbReference>
<dbReference type="AlphaFoldDB" id="A0A142VXB1"/>
<feature type="transmembrane region" description="Helical" evidence="8">
    <location>
        <begin position="77"/>
        <end position="95"/>
    </location>
</feature>
<feature type="transmembrane region" description="Helical" evidence="8">
    <location>
        <begin position="163"/>
        <end position="183"/>
    </location>
</feature>
<dbReference type="InterPro" id="IPR020846">
    <property type="entry name" value="MFS_dom"/>
</dbReference>
<dbReference type="InterPro" id="IPR005829">
    <property type="entry name" value="Sugar_transporter_CS"/>
</dbReference>
<accession>A0A142VXB1</accession>
<evidence type="ECO:0000256" key="6">
    <source>
        <dbReference type="ARBA" id="ARBA00022989"/>
    </source>
</evidence>
<feature type="transmembrane region" description="Helical" evidence="8">
    <location>
        <begin position="251"/>
        <end position="270"/>
    </location>
</feature>
<reference evidence="11" key="1">
    <citation type="submission" date="2015-11" db="EMBL/GenBank/DDBJ databases">
        <title>Complete genome sequence of a polyethylene glycol-degrading strain Sphingopyxis terrae strain 203-1 (NBRC 15098).</title>
        <authorList>
            <person name="Yoshiyuki O."/>
            <person name="Shouta N."/>
            <person name="Nagata Y."/>
            <person name="Numata M."/>
            <person name="Tsuchikane K."/>
            <person name="Hosoyama A."/>
            <person name="Yamazoe A."/>
            <person name="Tsuda M."/>
            <person name="Fujita N."/>
            <person name="Kawai F."/>
        </authorList>
    </citation>
    <scope>NUCLEOTIDE SEQUENCE [LARGE SCALE GENOMIC DNA]</scope>
    <source>
        <strain evidence="11">203-1</strain>
    </source>
</reference>
<dbReference type="Pfam" id="PF07690">
    <property type="entry name" value="MFS_1"/>
    <property type="match status" value="1"/>
</dbReference>
<organism evidence="10 11">
    <name type="scientific">Sphingopyxis terrae subsp. terrae NBRC 15098</name>
    <dbReference type="NCBI Taxonomy" id="1219058"/>
    <lineage>
        <taxon>Bacteria</taxon>
        <taxon>Pseudomonadati</taxon>
        <taxon>Pseudomonadota</taxon>
        <taxon>Alphaproteobacteria</taxon>
        <taxon>Sphingomonadales</taxon>
        <taxon>Sphingomonadaceae</taxon>
        <taxon>Sphingopyxis</taxon>
    </lineage>
</organism>
<protein>
    <submittedName>
        <fullName evidence="10">MFS transporter</fullName>
    </submittedName>
</protein>
<name>A0A142VXB1_9SPHN</name>
<feature type="transmembrane region" description="Helical" evidence="8">
    <location>
        <begin position="7"/>
        <end position="28"/>
    </location>
</feature>
<dbReference type="Proteomes" id="UP000076234">
    <property type="component" value="Chromosome"/>
</dbReference>